<dbReference type="PANTHER" id="PTHR36896">
    <property type="entry name" value="OS01G0729500 PROTEIN"/>
    <property type="match status" value="1"/>
</dbReference>
<dbReference type="AlphaFoldDB" id="A0A498IXA9"/>
<feature type="region of interest" description="Disordered" evidence="1">
    <location>
        <begin position="35"/>
        <end position="72"/>
    </location>
</feature>
<reference evidence="3 4" key="1">
    <citation type="submission" date="2018-10" db="EMBL/GenBank/DDBJ databases">
        <title>A high-quality apple genome assembly.</title>
        <authorList>
            <person name="Hu J."/>
        </authorList>
    </citation>
    <scope>NUCLEOTIDE SEQUENCE [LARGE SCALE GENOMIC DNA]</scope>
    <source>
        <strain evidence="4">cv. HFTH1</strain>
        <tissue evidence="3">Young leaf</tissue>
    </source>
</reference>
<keyword evidence="4" id="KW-1185">Reference proteome</keyword>
<organism evidence="3 4">
    <name type="scientific">Malus domestica</name>
    <name type="common">Apple</name>
    <name type="synonym">Pyrus malus</name>
    <dbReference type="NCBI Taxonomy" id="3750"/>
    <lineage>
        <taxon>Eukaryota</taxon>
        <taxon>Viridiplantae</taxon>
        <taxon>Streptophyta</taxon>
        <taxon>Embryophyta</taxon>
        <taxon>Tracheophyta</taxon>
        <taxon>Spermatophyta</taxon>
        <taxon>Magnoliopsida</taxon>
        <taxon>eudicotyledons</taxon>
        <taxon>Gunneridae</taxon>
        <taxon>Pentapetalae</taxon>
        <taxon>rosids</taxon>
        <taxon>fabids</taxon>
        <taxon>Rosales</taxon>
        <taxon>Rosaceae</taxon>
        <taxon>Amygdaloideae</taxon>
        <taxon>Maleae</taxon>
        <taxon>Malus</taxon>
    </lineage>
</organism>
<feature type="chain" id="PRO_5019810540" evidence="2">
    <location>
        <begin position="32"/>
        <end position="115"/>
    </location>
</feature>
<evidence type="ECO:0000256" key="1">
    <source>
        <dbReference type="SAM" id="MobiDB-lite"/>
    </source>
</evidence>
<protein>
    <submittedName>
        <fullName evidence="3">Uncharacterized protein</fullName>
    </submittedName>
</protein>
<dbReference type="Proteomes" id="UP000290289">
    <property type="component" value="Chromosome 10"/>
</dbReference>
<evidence type="ECO:0000313" key="4">
    <source>
        <dbReference type="Proteomes" id="UP000290289"/>
    </source>
</evidence>
<sequence length="115" mass="12911">MATESRGPSSKAATFILVLVLLATLYSSCHGAESRIRPGRELSGSQRRNNGGDQSQIQNCNDMSSESQCSRNPNCRWCRSDVLNDMCFPKLEALRLPLQVFTCKIDYSRLSRNHQ</sequence>
<feature type="compositionally biased region" description="Polar residues" evidence="1">
    <location>
        <begin position="43"/>
        <end position="72"/>
    </location>
</feature>
<name>A0A498IXA9_MALDO</name>
<dbReference type="PANTHER" id="PTHR36896:SF2">
    <property type="entry name" value="OS01G0729500 PROTEIN"/>
    <property type="match status" value="1"/>
</dbReference>
<keyword evidence="2" id="KW-0732">Signal</keyword>
<gene>
    <name evidence="3" type="ORF">DVH24_017385</name>
</gene>
<proteinExistence type="predicted"/>
<feature type="signal peptide" evidence="2">
    <location>
        <begin position="1"/>
        <end position="31"/>
    </location>
</feature>
<evidence type="ECO:0000256" key="2">
    <source>
        <dbReference type="SAM" id="SignalP"/>
    </source>
</evidence>
<dbReference type="EMBL" id="RDQH01000336">
    <property type="protein sequence ID" value="RXH86332.1"/>
    <property type="molecule type" value="Genomic_DNA"/>
</dbReference>
<comment type="caution">
    <text evidence="3">The sequence shown here is derived from an EMBL/GenBank/DDBJ whole genome shotgun (WGS) entry which is preliminary data.</text>
</comment>
<accession>A0A498IXA9</accession>
<evidence type="ECO:0000313" key="3">
    <source>
        <dbReference type="EMBL" id="RXH86332.1"/>
    </source>
</evidence>